<organism evidence="1 2">
    <name type="scientific">Sphingobacterium zeae</name>
    <dbReference type="NCBI Taxonomy" id="1776859"/>
    <lineage>
        <taxon>Bacteria</taxon>
        <taxon>Pseudomonadati</taxon>
        <taxon>Bacteroidota</taxon>
        <taxon>Sphingobacteriia</taxon>
        <taxon>Sphingobacteriales</taxon>
        <taxon>Sphingobacteriaceae</taxon>
        <taxon>Sphingobacterium</taxon>
    </lineage>
</organism>
<name>A0ABU0U7X9_9SPHI</name>
<comment type="caution">
    <text evidence="1">The sequence shown here is derived from an EMBL/GenBank/DDBJ whole genome shotgun (WGS) entry which is preliminary data.</text>
</comment>
<dbReference type="EMBL" id="JAUTBA010000001">
    <property type="protein sequence ID" value="MDQ1151072.1"/>
    <property type="molecule type" value="Genomic_DNA"/>
</dbReference>
<dbReference type="RefSeq" id="WP_307186608.1">
    <property type="nucleotide sequence ID" value="NZ_JAUTBA010000001.1"/>
</dbReference>
<evidence type="ECO:0000313" key="2">
    <source>
        <dbReference type="Proteomes" id="UP001244640"/>
    </source>
</evidence>
<gene>
    <name evidence="1" type="ORF">QE382_003056</name>
</gene>
<accession>A0ABU0U7X9</accession>
<dbReference type="Proteomes" id="UP001244640">
    <property type="component" value="Unassembled WGS sequence"/>
</dbReference>
<proteinExistence type="predicted"/>
<sequence length="72" mass="8558">MRILKKEAQREKDVHEYFSKTPVFFCHHYFSTTLPKMFTPNAERNVGKARTPLFLKFDFFPKILRPPIVSLA</sequence>
<reference evidence="1 2" key="1">
    <citation type="submission" date="2023-07" db="EMBL/GenBank/DDBJ databases">
        <title>Functional and genomic diversity of the sorghum phyllosphere microbiome.</title>
        <authorList>
            <person name="Shade A."/>
        </authorList>
    </citation>
    <scope>NUCLEOTIDE SEQUENCE [LARGE SCALE GENOMIC DNA]</scope>
    <source>
        <strain evidence="1 2">SORGH_AS_0892</strain>
    </source>
</reference>
<protein>
    <submittedName>
        <fullName evidence="1">Uncharacterized protein</fullName>
    </submittedName>
</protein>
<evidence type="ECO:0000313" key="1">
    <source>
        <dbReference type="EMBL" id="MDQ1151072.1"/>
    </source>
</evidence>
<keyword evidence="2" id="KW-1185">Reference proteome</keyword>